<gene>
    <name evidence="1" type="ORF">BaRGS_00037901</name>
</gene>
<organism evidence="1 2">
    <name type="scientific">Batillaria attramentaria</name>
    <dbReference type="NCBI Taxonomy" id="370345"/>
    <lineage>
        <taxon>Eukaryota</taxon>
        <taxon>Metazoa</taxon>
        <taxon>Spiralia</taxon>
        <taxon>Lophotrochozoa</taxon>
        <taxon>Mollusca</taxon>
        <taxon>Gastropoda</taxon>
        <taxon>Caenogastropoda</taxon>
        <taxon>Sorbeoconcha</taxon>
        <taxon>Cerithioidea</taxon>
        <taxon>Batillariidae</taxon>
        <taxon>Batillaria</taxon>
    </lineage>
</organism>
<protein>
    <submittedName>
        <fullName evidence="1">Uncharacterized protein</fullName>
    </submittedName>
</protein>
<sequence>MAALHLQWKEMCGSKVSHPTPERVLITKRATASAIATLSTLAAPYQSVKIHYHCYCFSGAGMKSFATVALIISPPSCYNHSLVTALEHVQQAADGPKGCG</sequence>
<dbReference type="AlphaFoldDB" id="A0ABD0J7U0"/>
<reference evidence="1 2" key="1">
    <citation type="journal article" date="2023" name="Sci. Data">
        <title>Genome assembly of the Korean intertidal mud-creeper Batillaria attramentaria.</title>
        <authorList>
            <person name="Patra A.K."/>
            <person name="Ho P.T."/>
            <person name="Jun S."/>
            <person name="Lee S.J."/>
            <person name="Kim Y."/>
            <person name="Won Y.J."/>
        </authorList>
    </citation>
    <scope>NUCLEOTIDE SEQUENCE [LARGE SCALE GENOMIC DNA]</scope>
    <source>
        <strain evidence="1">Wonlab-2016</strain>
    </source>
</reference>
<name>A0ABD0J7U0_9CAEN</name>
<evidence type="ECO:0000313" key="2">
    <source>
        <dbReference type="Proteomes" id="UP001519460"/>
    </source>
</evidence>
<comment type="caution">
    <text evidence="1">The sequence shown here is derived from an EMBL/GenBank/DDBJ whole genome shotgun (WGS) entry which is preliminary data.</text>
</comment>
<dbReference type="EMBL" id="JACVVK020000587">
    <property type="protein sequence ID" value="KAK7464540.1"/>
    <property type="molecule type" value="Genomic_DNA"/>
</dbReference>
<dbReference type="Proteomes" id="UP001519460">
    <property type="component" value="Unassembled WGS sequence"/>
</dbReference>
<accession>A0ABD0J7U0</accession>
<evidence type="ECO:0000313" key="1">
    <source>
        <dbReference type="EMBL" id="KAK7464540.1"/>
    </source>
</evidence>
<proteinExistence type="predicted"/>
<keyword evidence="2" id="KW-1185">Reference proteome</keyword>